<accession>A0A9P9X6P8</accession>
<proteinExistence type="predicted"/>
<keyword evidence="1" id="KW-0732">Signal</keyword>
<evidence type="ECO:0000313" key="3">
    <source>
        <dbReference type="Proteomes" id="UP001056436"/>
    </source>
</evidence>
<sequence length="52" mass="5689">MRPSRRRGSRLACLLCLVLQCRARFKSADQHIIGLVGGRCPTLRLPGGGGHF</sequence>
<feature type="signal peptide" evidence="1">
    <location>
        <begin position="1"/>
        <end position="23"/>
    </location>
</feature>
<evidence type="ECO:0000256" key="1">
    <source>
        <dbReference type="SAM" id="SignalP"/>
    </source>
</evidence>
<dbReference type="AlphaFoldDB" id="A0A9P9X6P8"/>
<reference evidence="2" key="1">
    <citation type="submission" date="2019-01" db="EMBL/GenBank/DDBJ databases">
        <title>Colletotrichum abscissum LGMF1257.</title>
        <authorList>
            <person name="Baroncelli R."/>
        </authorList>
    </citation>
    <scope>NUCLEOTIDE SEQUENCE</scope>
    <source>
        <strain evidence="2">Ca142</strain>
    </source>
</reference>
<dbReference type="Proteomes" id="UP001056436">
    <property type="component" value="Unassembled WGS sequence"/>
</dbReference>
<organism evidence="2 3">
    <name type="scientific">Colletotrichum abscissum</name>
    <dbReference type="NCBI Taxonomy" id="1671311"/>
    <lineage>
        <taxon>Eukaryota</taxon>
        <taxon>Fungi</taxon>
        <taxon>Dikarya</taxon>
        <taxon>Ascomycota</taxon>
        <taxon>Pezizomycotina</taxon>
        <taxon>Sordariomycetes</taxon>
        <taxon>Hypocreomycetidae</taxon>
        <taxon>Glomerellales</taxon>
        <taxon>Glomerellaceae</taxon>
        <taxon>Colletotrichum</taxon>
        <taxon>Colletotrichum acutatum species complex</taxon>
    </lineage>
</organism>
<evidence type="ECO:0000313" key="2">
    <source>
        <dbReference type="EMBL" id="KAI3539098.1"/>
    </source>
</evidence>
<keyword evidence="3" id="KW-1185">Reference proteome</keyword>
<protein>
    <submittedName>
        <fullName evidence="2">Uncharacterized protein</fullName>
    </submittedName>
</protein>
<feature type="chain" id="PRO_5040433094" evidence="1">
    <location>
        <begin position="24"/>
        <end position="52"/>
    </location>
</feature>
<gene>
    <name evidence="2" type="ORF">CABS02_11519</name>
</gene>
<name>A0A9P9X6P8_9PEZI</name>
<dbReference type="EMBL" id="SDAQ01000100">
    <property type="protein sequence ID" value="KAI3539098.1"/>
    <property type="molecule type" value="Genomic_DNA"/>
</dbReference>
<comment type="caution">
    <text evidence="2">The sequence shown here is derived from an EMBL/GenBank/DDBJ whole genome shotgun (WGS) entry which is preliminary data.</text>
</comment>